<evidence type="ECO:0000256" key="3">
    <source>
        <dbReference type="ARBA" id="ARBA00023082"/>
    </source>
</evidence>
<dbReference type="RefSeq" id="WP_183974163.1">
    <property type="nucleotide sequence ID" value="NZ_JACHEB010000002.1"/>
</dbReference>
<dbReference type="Proteomes" id="UP000535182">
    <property type="component" value="Unassembled WGS sequence"/>
</dbReference>
<dbReference type="SUPFAM" id="SSF88946">
    <property type="entry name" value="Sigma2 domain of RNA polymerase sigma factors"/>
    <property type="match status" value="1"/>
</dbReference>
<dbReference type="Pfam" id="PF08281">
    <property type="entry name" value="Sigma70_r4_2"/>
    <property type="match status" value="1"/>
</dbReference>
<evidence type="ECO:0000259" key="5">
    <source>
        <dbReference type="Pfam" id="PF04542"/>
    </source>
</evidence>
<comment type="caution">
    <text evidence="7">The sequence shown here is derived from an EMBL/GenBank/DDBJ whole genome shotgun (WGS) entry which is preliminary data.</text>
</comment>
<dbReference type="Gene3D" id="1.10.1740.10">
    <property type="match status" value="1"/>
</dbReference>
<dbReference type="GO" id="GO:0006352">
    <property type="term" value="P:DNA-templated transcription initiation"/>
    <property type="evidence" value="ECO:0007669"/>
    <property type="project" value="InterPro"/>
</dbReference>
<gene>
    <name evidence="7" type="ORF">HDF14_001062</name>
</gene>
<dbReference type="InterPro" id="IPR014284">
    <property type="entry name" value="RNA_pol_sigma-70_dom"/>
</dbReference>
<evidence type="ECO:0000313" key="8">
    <source>
        <dbReference type="Proteomes" id="UP000535182"/>
    </source>
</evidence>
<evidence type="ECO:0000256" key="4">
    <source>
        <dbReference type="ARBA" id="ARBA00023163"/>
    </source>
</evidence>
<sequence length="239" mass="27680">MTQPILANNETVISHSLKEMSDEWLVVAAQDGNVNAFAELRDRHFRAIRRTTYRITKNREDSEDALQDSLLKAFTHLNSFEGRSSFSSWITRIAINTSLTILRKKRANNDQSIDVDDHCCGSDDRWEMRDLREDPERVYMRHERSELLREAIVRLGPYLRNAVELRYSQEYSMQEIANSLGISKASAKSRLLRARLSLRTLLRDNNLKSYQTINLLTVHEISILWKAGADARVSDLLEN</sequence>
<dbReference type="InterPro" id="IPR013325">
    <property type="entry name" value="RNA_pol_sigma_r2"/>
</dbReference>
<feature type="domain" description="RNA polymerase sigma-70 region 2" evidence="5">
    <location>
        <begin position="42"/>
        <end position="106"/>
    </location>
</feature>
<organism evidence="7 8">
    <name type="scientific">Tunturiibacter gelidiferens</name>
    <dbReference type="NCBI Taxonomy" id="3069689"/>
    <lineage>
        <taxon>Bacteria</taxon>
        <taxon>Pseudomonadati</taxon>
        <taxon>Acidobacteriota</taxon>
        <taxon>Terriglobia</taxon>
        <taxon>Terriglobales</taxon>
        <taxon>Acidobacteriaceae</taxon>
        <taxon>Tunturiibacter</taxon>
    </lineage>
</organism>
<evidence type="ECO:0000256" key="2">
    <source>
        <dbReference type="ARBA" id="ARBA00023015"/>
    </source>
</evidence>
<dbReference type="GO" id="GO:0003677">
    <property type="term" value="F:DNA binding"/>
    <property type="evidence" value="ECO:0007669"/>
    <property type="project" value="InterPro"/>
</dbReference>
<dbReference type="EMBL" id="JACHEB010000002">
    <property type="protein sequence ID" value="MBB5327457.1"/>
    <property type="molecule type" value="Genomic_DNA"/>
</dbReference>
<keyword evidence="4" id="KW-0804">Transcription</keyword>
<dbReference type="NCBIfam" id="TIGR02937">
    <property type="entry name" value="sigma70-ECF"/>
    <property type="match status" value="1"/>
</dbReference>
<dbReference type="Pfam" id="PF04542">
    <property type="entry name" value="Sigma70_r2"/>
    <property type="match status" value="1"/>
</dbReference>
<evidence type="ECO:0000259" key="6">
    <source>
        <dbReference type="Pfam" id="PF08281"/>
    </source>
</evidence>
<protein>
    <submittedName>
        <fullName evidence="7">RNA polymerase sigma-70 factor (ECF subfamily)</fullName>
    </submittedName>
</protein>
<evidence type="ECO:0000256" key="1">
    <source>
        <dbReference type="ARBA" id="ARBA00010641"/>
    </source>
</evidence>
<reference evidence="7 8" key="1">
    <citation type="submission" date="2020-08" db="EMBL/GenBank/DDBJ databases">
        <title>Genomic Encyclopedia of Type Strains, Phase IV (KMG-V): Genome sequencing to study the core and pangenomes of soil and plant-associated prokaryotes.</title>
        <authorList>
            <person name="Whitman W."/>
        </authorList>
    </citation>
    <scope>NUCLEOTIDE SEQUENCE [LARGE SCALE GENOMIC DNA]</scope>
    <source>
        <strain evidence="7 8">X5P2</strain>
    </source>
</reference>
<keyword evidence="8" id="KW-1185">Reference proteome</keyword>
<dbReference type="InterPro" id="IPR039425">
    <property type="entry name" value="RNA_pol_sigma-70-like"/>
</dbReference>
<proteinExistence type="inferred from homology"/>
<keyword evidence="3" id="KW-0731">Sigma factor</keyword>
<dbReference type="PANTHER" id="PTHR43133">
    <property type="entry name" value="RNA POLYMERASE ECF-TYPE SIGMA FACTO"/>
    <property type="match status" value="1"/>
</dbReference>
<dbReference type="PANTHER" id="PTHR43133:SF51">
    <property type="entry name" value="RNA POLYMERASE SIGMA FACTOR"/>
    <property type="match status" value="1"/>
</dbReference>
<dbReference type="SUPFAM" id="SSF88659">
    <property type="entry name" value="Sigma3 and sigma4 domains of RNA polymerase sigma factors"/>
    <property type="match status" value="1"/>
</dbReference>
<dbReference type="InterPro" id="IPR007627">
    <property type="entry name" value="RNA_pol_sigma70_r2"/>
</dbReference>
<dbReference type="InterPro" id="IPR036388">
    <property type="entry name" value="WH-like_DNA-bd_sf"/>
</dbReference>
<dbReference type="AlphaFoldDB" id="A0A9X0U434"/>
<accession>A0A9X0U434</accession>
<comment type="similarity">
    <text evidence="1">Belongs to the sigma-70 factor family. ECF subfamily.</text>
</comment>
<dbReference type="GO" id="GO:0016987">
    <property type="term" value="F:sigma factor activity"/>
    <property type="evidence" value="ECO:0007669"/>
    <property type="project" value="UniProtKB-KW"/>
</dbReference>
<dbReference type="InterPro" id="IPR013324">
    <property type="entry name" value="RNA_pol_sigma_r3/r4-like"/>
</dbReference>
<feature type="domain" description="RNA polymerase sigma factor 70 region 4 type 2" evidence="6">
    <location>
        <begin position="146"/>
        <end position="198"/>
    </location>
</feature>
<dbReference type="Gene3D" id="1.10.10.10">
    <property type="entry name" value="Winged helix-like DNA-binding domain superfamily/Winged helix DNA-binding domain"/>
    <property type="match status" value="1"/>
</dbReference>
<keyword evidence="2" id="KW-0805">Transcription regulation</keyword>
<name>A0A9X0U434_9BACT</name>
<evidence type="ECO:0000313" key="7">
    <source>
        <dbReference type="EMBL" id="MBB5327457.1"/>
    </source>
</evidence>
<dbReference type="InterPro" id="IPR013249">
    <property type="entry name" value="RNA_pol_sigma70_r4_t2"/>
</dbReference>